<dbReference type="PANTHER" id="PTHR33744">
    <property type="entry name" value="CARBOHYDRATE DIACID REGULATOR"/>
    <property type="match status" value="1"/>
</dbReference>
<dbReference type="Gene3D" id="1.10.10.2840">
    <property type="entry name" value="PucR C-terminal helix-turn-helix domain"/>
    <property type="match status" value="1"/>
</dbReference>
<proteinExistence type="predicted"/>
<gene>
    <name evidence="2" type="ORF">FSZ17_06390</name>
</gene>
<keyword evidence="3" id="KW-1185">Reference proteome</keyword>
<dbReference type="AlphaFoldDB" id="A0A5B8Z296"/>
<dbReference type="STRING" id="1742359.GCA_001439625_04088"/>
<reference evidence="3" key="1">
    <citation type="submission" date="2019-08" db="EMBL/GenBank/DDBJ databases">
        <authorList>
            <person name="Zheng X."/>
        </authorList>
    </citation>
    <scope>NUCLEOTIDE SEQUENCE [LARGE SCALE GENOMIC DNA]</scope>
    <source>
        <strain evidence="3">FJAT-25496</strain>
    </source>
</reference>
<dbReference type="EMBL" id="CP042593">
    <property type="protein sequence ID" value="QED46927.1"/>
    <property type="molecule type" value="Genomic_DNA"/>
</dbReference>
<dbReference type="InterPro" id="IPR042070">
    <property type="entry name" value="PucR_C-HTH_sf"/>
</dbReference>
<dbReference type="InterPro" id="IPR009057">
    <property type="entry name" value="Homeodomain-like_sf"/>
</dbReference>
<dbReference type="OrthoDB" id="9792148at2"/>
<dbReference type="InterPro" id="IPR025736">
    <property type="entry name" value="PucR_C-HTH_dom"/>
</dbReference>
<accession>A0A5B8Z296</accession>
<dbReference type="PANTHER" id="PTHR33744:SF15">
    <property type="entry name" value="CARBOHYDRATE DIACID REGULATOR"/>
    <property type="match status" value="1"/>
</dbReference>
<evidence type="ECO:0000313" key="2">
    <source>
        <dbReference type="EMBL" id="QED46927.1"/>
    </source>
</evidence>
<dbReference type="RefSeq" id="WP_057774986.1">
    <property type="nucleotide sequence ID" value="NZ_CP042593.1"/>
</dbReference>
<feature type="domain" description="PucR C-terminal helix-turn-helix" evidence="1">
    <location>
        <begin position="237"/>
        <end position="294"/>
    </location>
</feature>
<sequence>MLDKLHSYYKNSLLLSEKPNSSFYSNHHWFKDENSSRWLGIPLESIHNQELALLKTLFHYEFNTKSTNTLEKKWHDFLFSNGMIPEADQESYYRFIQFHLYGSEWEQHDIEEAMYGFFQDNSIVLWKDQASGVIIERNPDQSINVELLRSLSQTLESDFFLKAFFYCGKVQALSIKSPILFTEEQHFFEEAIQLMPSDRVYTFEKCFPYLLSAQLPKHMQEWMSSQLLQIMADEPELLTAVKRFLENNSNATLTAKQLYVHRNTLQYRLDKFMQKTGINLKDFNSSITVYLACLLHNQ</sequence>
<name>A0A5B8Z296_CYTDA</name>
<dbReference type="KEGG" id="bda:FSZ17_06390"/>
<dbReference type="Pfam" id="PF13556">
    <property type="entry name" value="HTH_30"/>
    <property type="match status" value="1"/>
</dbReference>
<evidence type="ECO:0000313" key="3">
    <source>
        <dbReference type="Proteomes" id="UP000321555"/>
    </source>
</evidence>
<dbReference type="Proteomes" id="UP000321555">
    <property type="component" value="Chromosome"/>
</dbReference>
<evidence type="ECO:0000259" key="1">
    <source>
        <dbReference type="Pfam" id="PF13556"/>
    </source>
</evidence>
<dbReference type="InterPro" id="IPR051448">
    <property type="entry name" value="CdaR-like_regulators"/>
</dbReference>
<protein>
    <recommendedName>
        <fullName evidence="1">PucR C-terminal helix-turn-helix domain-containing protein</fullName>
    </recommendedName>
</protein>
<organism evidence="2 3">
    <name type="scientific">Cytobacillus dafuensis</name>
    <name type="common">Bacillus dafuensis</name>
    <dbReference type="NCBI Taxonomy" id="1742359"/>
    <lineage>
        <taxon>Bacteria</taxon>
        <taxon>Bacillati</taxon>
        <taxon>Bacillota</taxon>
        <taxon>Bacilli</taxon>
        <taxon>Bacillales</taxon>
        <taxon>Bacillaceae</taxon>
        <taxon>Cytobacillus</taxon>
    </lineage>
</organism>
<dbReference type="SUPFAM" id="SSF46689">
    <property type="entry name" value="Homeodomain-like"/>
    <property type="match status" value="1"/>
</dbReference>